<proteinExistence type="predicted"/>
<evidence type="ECO:0000256" key="4">
    <source>
        <dbReference type="ARBA" id="ARBA00022741"/>
    </source>
</evidence>
<evidence type="ECO:0000256" key="8">
    <source>
        <dbReference type="ARBA" id="ARBA00048679"/>
    </source>
</evidence>
<dbReference type="InterPro" id="IPR011009">
    <property type="entry name" value="Kinase-like_dom_sf"/>
</dbReference>
<name>A0A1Z4GDF1_9CYAN</name>
<keyword evidence="10" id="KW-0472">Membrane</keyword>
<keyword evidence="10" id="KW-0812">Transmembrane</keyword>
<dbReference type="EC" id="2.7.11.1" evidence="1"/>
<dbReference type="PANTHER" id="PTHR24363:SF0">
    <property type="entry name" value="SERINE_THREONINE KINASE LIKE DOMAIN CONTAINING 1"/>
    <property type="match status" value="1"/>
</dbReference>
<gene>
    <name evidence="12" type="ORF">NIES21_13290</name>
</gene>
<reference evidence="12 13" key="1">
    <citation type="submission" date="2017-06" db="EMBL/GenBank/DDBJ databases">
        <title>Genome sequencing of cyanobaciteial culture collection at National Institute for Environmental Studies (NIES).</title>
        <authorList>
            <person name="Hirose Y."/>
            <person name="Shimura Y."/>
            <person name="Fujisawa T."/>
            <person name="Nakamura Y."/>
            <person name="Kawachi M."/>
        </authorList>
    </citation>
    <scope>NUCLEOTIDE SEQUENCE [LARGE SCALE GENOMIC DNA]</scope>
    <source>
        <strain evidence="12 13">NIES-21</strain>
    </source>
</reference>
<keyword evidence="10" id="KW-1133">Transmembrane helix</keyword>
<dbReference type="PANTHER" id="PTHR24363">
    <property type="entry name" value="SERINE/THREONINE PROTEIN KINASE"/>
    <property type="match status" value="1"/>
</dbReference>
<dbReference type="OrthoDB" id="440474at2"/>
<dbReference type="CDD" id="cd14014">
    <property type="entry name" value="STKc_PknB_like"/>
    <property type="match status" value="1"/>
</dbReference>
<protein>
    <recommendedName>
        <fullName evidence="1">non-specific serine/threonine protein kinase</fullName>
        <ecNumber evidence="1">2.7.11.1</ecNumber>
    </recommendedName>
</protein>
<dbReference type="PROSITE" id="PS00107">
    <property type="entry name" value="PROTEIN_KINASE_ATP"/>
    <property type="match status" value="1"/>
</dbReference>
<feature type="transmembrane region" description="Helical" evidence="10">
    <location>
        <begin position="351"/>
        <end position="373"/>
    </location>
</feature>
<dbReference type="SUPFAM" id="SSF56112">
    <property type="entry name" value="Protein kinase-like (PK-like)"/>
    <property type="match status" value="1"/>
</dbReference>
<evidence type="ECO:0000259" key="11">
    <source>
        <dbReference type="PROSITE" id="PS50011"/>
    </source>
</evidence>
<evidence type="ECO:0000313" key="12">
    <source>
        <dbReference type="EMBL" id="BAY15512.1"/>
    </source>
</evidence>
<evidence type="ECO:0000256" key="9">
    <source>
        <dbReference type="PROSITE-ProRule" id="PRU10141"/>
    </source>
</evidence>
<evidence type="ECO:0000256" key="7">
    <source>
        <dbReference type="ARBA" id="ARBA00047899"/>
    </source>
</evidence>
<evidence type="ECO:0000256" key="5">
    <source>
        <dbReference type="ARBA" id="ARBA00022777"/>
    </source>
</evidence>
<accession>A0A1Z4GDF1</accession>
<dbReference type="SMART" id="SM00220">
    <property type="entry name" value="S_TKc"/>
    <property type="match status" value="1"/>
</dbReference>
<keyword evidence="6 9" id="KW-0067">ATP-binding</keyword>
<comment type="catalytic activity">
    <reaction evidence="7">
        <text>L-threonyl-[protein] + ATP = O-phospho-L-threonyl-[protein] + ADP + H(+)</text>
        <dbReference type="Rhea" id="RHEA:46608"/>
        <dbReference type="Rhea" id="RHEA-COMP:11060"/>
        <dbReference type="Rhea" id="RHEA-COMP:11605"/>
        <dbReference type="ChEBI" id="CHEBI:15378"/>
        <dbReference type="ChEBI" id="CHEBI:30013"/>
        <dbReference type="ChEBI" id="CHEBI:30616"/>
        <dbReference type="ChEBI" id="CHEBI:61977"/>
        <dbReference type="ChEBI" id="CHEBI:456216"/>
        <dbReference type="EC" id="2.7.11.1"/>
    </reaction>
</comment>
<keyword evidence="5 12" id="KW-0418">Kinase</keyword>
<dbReference type="InterPro" id="IPR007890">
    <property type="entry name" value="CHASE2"/>
</dbReference>
<evidence type="ECO:0000256" key="1">
    <source>
        <dbReference type="ARBA" id="ARBA00012513"/>
    </source>
</evidence>
<evidence type="ECO:0000256" key="10">
    <source>
        <dbReference type="SAM" id="Phobius"/>
    </source>
</evidence>
<sequence length="712" mass="79549">MFAGAKKLFTQPVIVTSVLVTLILVGVQRLRLLEYFELKVFDQMMQRRADLPPDPRLLIVGFTEQDIQELKHITPTDEELDRLLSKLESNQARVIALDFFRDVPIEIEPGRGNAKLLNRLQTNNKIIPICSTTTPPPPGLDANNVGFADLPEDPDAVIRRALLFVNPEPKTPCQSQQSLAVAAALKYLADTAKIQPQITQTGDVLQLKLGKAVFQRLPQDAGGYVEADNGGFQILLNYRSFHNVARTVSFTDVLNNKVNPDWVNGKIVLIGATAPSKQDIRNTPYATGRQDNAGKMPGIVIHTHIVSEILSGVLDQRPIFWFLPEWGEITWLWGWTVMGALIGWRIKHPLLLGLASGGALVFLIGGGFIIFTQAGWVPLAQPVIGLIAAAGSVVVYTAYSEKLQRDKIANQIQEQEKTIDLLKSLLREGGATSNETKSPVDSQPQSGQLLNNRYKVAQVLGSGGFGYTYLADDTKRPGSPKCVVKHLQPAQKDLRFLEVARRLFRVEAEILEILGHHKQIPQLLAYFEENQQFYLVQEYIKGHCLQDELIVGKRLEEAEVIKILRDVLKVLVFVHDHNVIHRDIKPSNLMRRETDNRIVLIDFGAVKQIQPQQEEESLTVAVGTLGYASPEQLMGQPRLNSDIHALGMIGIQALTGKNAKEIERDPQTTVLIWRDKAQVSDGLAAILERMTSFDYLRRYQTAKEILEELDKL</sequence>
<evidence type="ECO:0000256" key="6">
    <source>
        <dbReference type="ARBA" id="ARBA00022840"/>
    </source>
</evidence>
<dbReference type="InterPro" id="IPR017441">
    <property type="entry name" value="Protein_kinase_ATP_BS"/>
</dbReference>
<dbReference type="GO" id="GO:0004674">
    <property type="term" value="F:protein serine/threonine kinase activity"/>
    <property type="evidence" value="ECO:0007669"/>
    <property type="project" value="UniProtKB-KW"/>
</dbReference>
<keyword evidence="3" id="KW-0808">Transferase</keyword>
<comment type="catalytic activity">
    <reaction evidence="8">
        <text>L-seryl-[protein] + ATP = O-phospho-L-seryl-[protein] + ADP + H(+)</text>
        <dbReference type="Rhea" id="RHEA:17989"/>
        <dbReference type="Rhea" id="RHEA-COMP:9863"/>
        <dbReference type="Rhea" id="RHEA-COMP:11604"/>
        <dbReference type="ChEBI" id="CHEBI:15378"/>
        <dbReference type="ChEBI" id="CHEBI:29999"/>
        <dbReference type="ChEBI" id="CHEBI:30616"/>
        <dbReference type="ChEBI" id="CHEBI:83421"/>
        <dbReference type="ChEBI" id="CHEBI:456216"/>
        <dbReference type="EC" id="2.7.11.1"/>
    </reaction>
</comment>
<dbReference type="SMART" id="SM01080">
    <property type="entry name" value="CHASE2"/>
    <property type="match status" value="1"/>
</dbReference>
<evidence type="ECO:0000256" key="3">
    <source>
        <dbReference type="ARBA" id="ARBA00022679"/>
    </source>
</evidence>
<keyword evidence="4 9" id="KW-0547">Nucleotide-binding</keyword>
<dbReference type="PROSITE" id="PS50011">
    <property type="entry name" value="PROTEIN_KINASE_DOM"/>
    <property type="match status" value="1"/>
</dbReference>
<evidence type="ECO:0000313" key="13">
    <source>
        <dbReference type="Proteomes" id="UP000218287"/>
    </source>
</evidence>
<keyword evidence="13" id="KW-1185">Reference proteome</keyword>
<keyword evidence="2 12" id="KW-0723">Serine/threonine-protein kinase</keyword>
<dbReference type="Gene3D" id="1.10.510.10">
    <property type="entry name" value="Transferase(Phosphotransferase) domain 1"/>
    <property type="match status" value="1"/>
</dbReference>
<dbReference type="Gene3D" id="3.30.200.20">
    <property type="entry name" value="Phosphorylase Kinase, domain 1"/>
    <property type="match status" value="1"/>
</dbReference>
<dbReference type="Proteomes" id="UP000218287">
    <property type="component" value="Chromosome"/>
</dbReference>
<dbReference type="InterPro" id="IPR000719">
    <property type="entry name" value="Prot_kinase_dom"/>
</dbReference>
<dbReference type="GO" id="GO:0005524">
    <property type="term" value="F:ATP binding"/>
    <property type="evidence" value="ECO:0007669"/>
    <property type="project" value="UniProtKB-UniRule"/>
</dbReference>
<dbReference type="EMBL" id="AP018174">
    <property type="protein sequence ID" value="BAY15512.1"/>
    <property type="molecule type" value="Genomic_DNA"/>
</dbReference>
<dbReference type="Pfam" id="PF00069">
    <property type="entry name" value="Pkinase"/>
    <property type="match status" value="1"/>
</dbReference>
<feature type="transmembrane region" description="Helical" evidence="10">
    <location>
        <begin position="326"/>
        <end position="344"/>
    </location>
</feature>
<dbReference type="AlphaFoldDB" id="A0A1Z4GDF1"/>
<organism evidence="12 13">
    <name type="scientific">Anabaenopsis circularis NIES-21</name>
    <dbReference type="NCBI Taxonomy" id="1085406"/>
    <lineage>
        <taxon>Bacteria</taxon>
        <taxon>Bacillati</taxon>
        <taxon>Cyanobacteriota</taxon>
        <taxon>Cyanophyceae</taxon>
        <taxon>Nostocales</taxon>
        <taxon>Nodulariaceae</taxon>
        <taxon>Anabaenopsis</taxon>
    </lineage>
</organism>
<dbReference type="Pfam" id="PF05226">
    <property type="entry name" value="CHASE2"/>
    <property type="match status" value="1"/>
</dbReference>
<feature type="transmembrane region" description="Helical" evidence="10">
    <location>
        <begin position="379"/>
        <end position="399"/>
    </location>
</feature>
<evidence type="ECO:0000256" key="2">
    <source>
        <dbReference type="ARBA" id="ARBA00022527"/>
    </source>
</evidence>
<feature type="domain" description="Protein kinase" evidence="11">
    <location>
        <begin position="454"/>
        <end position="712"/>
    </location>
</feature>
<feature type="binding site" evidence="9">
    <location>
        <position position="485"/>
    </location>
    <ligand>
        <name>ATP</name>
        <dbReference type="ChEBI" id="CHEBI:30616"/>
    </ligand>
</feature>